<sequence>MTQTQSIAALVGRVLLSLTFLLAGFGKFADPAGMSGYMEAFGTPSILLYPSAILEVVGALALIAGFKTRWAALALAGFTVIATAIFHNQLGDQGQMLFFLKNLAIIGGLLFVYAFGPGAYSVDKR</sequence>
<dbReference type="Proteomes" id="UP000281547">
    <property type="component" value="Unassembled WGS sequence"/>
</dbReference>
<dbReference type="AlphaFoldDB" id="A0A433XB05"/>
<evidence type="ECO:0000256" key="5">
    <source>
        <dbReference type="ARBA" id="ARBA00022989"/>
    </source>
</evidence>
<comment type="caution">
    <text evidence="8">The sequence shown here is derived from an EMBL/GenBank/DDBJ whole genome shotgun (WGS) entry which is preliminary data.</text>
</comment>
<dbReference type="GO" id="GO:0005886">
    <property type="term" value="C:plasma membrane"/>
    <property type="evidence" value="ECO:0007669"/>
    <property type="project" value="UniProtKB-SubCell"/>
</dbReference>
<feature type="transmembrane region" description="Helical" evidence="7">
    <location>
        <begin position="7"/>
        <end position="26"/>
    </location>
</feature>
<dbReference type="OrthoDB" id="9810206at2"/>
<dbReference type="PANTHER" id="PTHR33452:SF1">
    <property type="entry name" value="INNER MEMBRANE PROTEIN YPHA-RELATED"/>
    <property type="match status" value="1"/>
</dbReference>
<evidence type="ECO:0000256" key="3">
    <source>
        <dbReference type="ARBA" id="ARBA00022475"/>
    </source>
</evidence>
<comment type="similarity">
    <text evidence="2">Belongs to the DoxX family.</text>
</comment>
<dbReference type="RefSeq" id="WP_127188456.1">
    <property type="nucleotide sequence ID" value="NZ_RZNJ01000003.1"/>
</dbReference>
<evidence type="ECO:0000313" key="8">
    <source>
        <dbReference type="EMBL" id="RUT31210.1"/>
    </source>
</evidence>
<reference evidence="8 9" key="1">
    <citation type="journal article" date="2016" name="Int. J. Syst. Evol. Microbiol.">
        <title>Arsenicitalea aurantiaca gen. nov., sp. nov., a new member of the family Hyphomicrobiaceae, isolated from high-arsenic sediment.</title>
        <authorList>
            <person name="Mu Y."/>
            <person name="Zhou L."/>
            <person name="Zeng X.C."/>
            <person name="Liu L."/>
            <person name="Pan Y."/>
            <person name="Chen X."/>
            <person name="Wang J."/>
            <person name="Li S."/>
            <person name="Li W.J."/>
            <person name="Wang Y."/>
        </authorList>
    </citation>
    <scope>NUCLEOTIDE SEQUENCE [LARGE SCALE GENOMIC DNA]</scope>
    <source>
        <strain evidence="8 9">42-50</strain>
    </source>
</reference>
<accession>A0A433XB05</accession>
<evidence type="ECO:0000256" key="1">
    <source>
        <dbReference type="ARBA" id="ARBA00004651"/>
    </source>
</evidence>
<feature type="transmembrane region" description="Helical" evidence="7">
    <location>
        <begin position="46"/>
        <end position="63"/>
    </location>
</feature>
<evidence type="ECO:0000256" key="2">
    <source>
        <dbReference type="ARBA" id="ARBA00006679"/>
    </source>
</evidence>
<evidence type="ECO:0000256" key="6">
    <source>
        <dbReference type="ARBA" id="ARBA00023136"/>
    </source>
</evidence>
<evidence type="ECO:0000256" key="7">
    <source>
        <dbReference type="SAM" id="Phobius"/>
    </source>
</evidence>
<keyword evidence="5 7" id="KW-1133">Transmembrane helix</keyword>
<feature type="transmembrane region" description="Helical" evidence="7">
    <location>
        <begin position="96"/>
        <end position="116"/>
    </location>
</feature>
<dbReference type="InterPro" id="IPR032808">
    <property type="entry name" value="DoxX"/>
</dbReference>
<keyword evidence="6 7" id="KW-0472">Membrane</keyword>
<evidence type="ECO:0000256" key="4">
    <source>
        <dbReference type="ARBA" id="ARBA00022692"/>
    </source>
</evidence>
<feature type="transmembrane region" description="Helical" evidence="7">
    <location>
        <begin position="70"/>
        <end position="90"/>
    </location>
</feature>
<keyword evidence="9" id="KW-1185">Reference proteome</keyword>
<dbReference type="EMBL" id="RZNJ01000003">
    <property type="protein sequence ID" value="RUT31210.1"/>
    <property type="molecule type" value="Genomic_DNA"/>
</dbReference>
<protein>
    <submittedName>
        <fullName evidence="8">DoxX family protein</fullName>
    </submittedName>
</protein>
<gene>
    <name evidence="8" type="ORF">EMQ25_10125</name>
</gene>
<name>A0A433XB05_9HYPH</name>
<keyword evidence="4 7" id="KW-0812">Transmembrane</keyword>
<dbReference type="Pfam" id="PF07681">
    <property type="entry name" value="DoxX"/>
    <property type="match status" value="1"/>
</dbReference>
<dbReference type="InterPro" id="IPR051907">
    <property type="entry name" value="DoxX-like_oxidoreductase"/>
</dbReference>
<comment type="subcellular location">
    <subcellularLocation>
        <location evidence="1">Cell membrane</location>
        <topology evidence="1">Multi-pass membrane protein</topology>
    </subcellularLocation>
</comment>
<organism evidence="8 9">
    <name type="scientific">Arsenicitalea aurantiaca</name>
    <dbReference type="NCBI Taxonomy" id="1783274"/>
    <lineage>
        <taxon>Bacteria</taxon>
        <taxon>Pseudomonadati</taxon>
        <taxon>Pseudomonadota</taxon>
        <taxon>Alphaproteobacteria</taxon>
        <taxon>Hyphomicrobiales</taxon>
        <taxon>Devosiaceae</taxon>
        <taxon>Arsenicitalea</taxon>
    </lineage>
</organism>
<keyword evidence="3" id="KW-1003">Cell membrane</keyword>
<dbReference type="PANTHER" id="PTHR33452">
    <property type="entry name" value="OXIDOREDUCTASE CATD-RELATED"/>
    <property type="match status" value="1"/>
</dbReference>
<proteinExistence type="inferred from homology"/>
<evidence type="ECO:0000313" key="9">
    <source>
        <dbReference type="Proteomes" id="UP000281547"/>
    </source>
</evidence>